<keyword evidence="1" id="KW-0472">Membrane</keyword>
<feature type="transmembrane region" description="Helical" evidence="1">
    <location>
        <begin position="125"/>
        <end position="149"/>
    </location>
</feature>
<feature type="transmembrane region" description="Helical" evidence="1">
    <location>
        <begin position="28"/>
        <end position="54"/>
    </location>
</feature>
<dbReference type="RefSeq" id="WP_379789653.1">
    <property type="nucleotide sequence ID" value="NZ_JBHSQB010000003.1"/>
</dbReference>
<comment type="caution">
    <text evidence="2">The sequence shown here is derived from an EMBL/GenBank/DDBJ whole genome shotgun (WGS) entry which is preliminary data.</text>
</comment>
<accession>A0ABW1PHP0</accession>
<dbReference type="Pfam" id="PF17319">
    <property type="entry name" value="DUF5362"/>
    <property type="match status" value="1"/>
</dbReference>
<keyword evidence="1" id="KW-0812">Transmembrane</keyword>
<evidence type="ECO:0000256" key="1">
    <source>
        <dbReference type="SAM" id="Phobius"/>
    </source>
</evidence>
<keyword evidence="3" id="KW-1185">Reference proteome</keyword>
<protein>
    <submittedName>
        <fullName evidence="2">DUF5362 family protein</fullName>
    </submittedName>
</protein>
<reference evidence="3" key="1">
    <citation type="journal article" date="2019" name="Int. J. Syst. Evol. Microbiol.">
        <title>The Global Catalogue of Microorganisms (GCM) 10K type strain sequencing project: providing services to taxonomists for standard genome sequencing and annotation.</title>
        <authorList>
            <consortium name="The Broad Institute Genomics Platform"/>
            <consortium name="The Broad Institute Genome Sequencing Center for Infectious Disease"/>
            <person name="Wu L."/>
            <person name="Ma J."/>
        </authorList>
    </citation>
    <scope>NUCLEOTIDE SEQUENCE [LARGE SCALE GENOMIC DNA]</scope>
    <source>
        <strain evidence="3">CCUG 49679</strain>
    </source>
</reference>
<evidence type="ECO:0000313" key="3">
    <source>
        <dbReference type="Proteomes" id="UP001596287"/>
    </source>
</evidence>
<proteinExistence type="predicted"/>
<dbReference type="Proteomes" id="UP001596287">
    <property type="component" value="Unassembled WGS sequence"/>
</dbReference>
<dbReference type="InterPro" id="IPR035287">
    <property type="entry name" value="DUF5362"/>
</dbReference>
<evidence type="ECO:0000313" key="2">
    <source>
        <dbReference type="EMBL" id="MFC6095049.1"/>
    </source>
</evidence>
<name>A0ABW1PHP0_9FLAO</name>
<feature type="transmembrane region" description="Helical" evidence="1">
    <location>
        <begin position="66"/>
        <end position="88"/>
    </location>
</feature>
<keyword evidence="1" id="KW-1133">Transmembrane helix</keyword>
<gene>
    <name evidence="2" type="ORF">ACFPVY_00190</name>
</gene>
<dbReference type="EMBL" id="JBHSQB010000003">
    <property type="protein sequence ID" value="MFC6095049.1"/>
    <property type="molecule type" value="Genomic_DNA"/>
</dbReference>
<organism evidence="2 3">
    <name type="scientific">Flavobacterium qiangtangense</name>
    <dbReference type="NCBI Taxonomy" id="1442595"/>
    <lineage>
        <taxon>Bacteria</taxon>
        <taxon>Pseudomonadati</taxon>
        <taxon>Bacteroidota</taxon>
        <taxon>Flavobacteriia</taxon>
        <taxon>Flavobacteriales</taxon>
        <taxon>Flavobacteriaceae</taxon>
        <taxon>Flavobacterium</taxon>
    </lineage>
</organism>
<sequence length="152" mass="16757">MDQNSTFDSFEMQLNDSAKGFLKEIARWAYFLSIIGFIGIGLLVLFALFFGSIFATAGAMGGGMGALGAMGGTLVTVIYLIMAALYFFPVYYLNKFATNAKEAFRVDDTQSLTKSFEYLKSHYKFMGIFTIVLISIYLLIFLIGLITAASSF</sequence>